<evidence type="ECO:0000259" key="3">
    <source>
        <dbReference type="Pfam" id="PF22818"/>
    </source>
</evidence>
<protein>
    <submittedName>
        <fullName evidence="5">Beta-hydroxyacyl-ACP dehydratase</fullName>
    </submittedName>
    <submittedName>
        <fullName evidence="4">Enzyme Acyl-coenzyme A synthetases/AMP-(Fatty) acid ligases domain</fullName>
    </submittedName>
</protein>
<dbReference type="GO" id="GO:0016874">
    <property type="term" value="F:ligase activity"/>
    <property type="evidence" value="ECO:0007669"/>
    <property type="project" value="UniProtKB-KW"/>
</dbReference>
<evidence type="ECO:0000313" key="6">
    <source>
        <dbReference type="Proteomes" id="UP000255168"/>
    </source>
</evidence>
<evidence type="ECO:0000256" key="1">
    <source>
        <dbReference type="ARBA" id="ARBA00022598"/>
    </source>
</evidence>
<keyword evidence="5" id="KW-0614">Plasmid</keyword>
<feature type="domain" description="ApeI dehydratase-like" evidence="3">
    <location>
        <begin position="474"/>
        <end position="563"/>
    </location>
</feature>
<dbReference type="InterPro" id="IPR045851">
    <property type="entry name" value="AMP-bd_C_sf"/>
</dbReference>
<dbReference type="Proteomes" id="UP000256710">
    <property type="component" value="Unassembled WGS sequence"/>
</dbReference>
<keyword evidence="7" id="KW-1185">Reference proteome</keyword>
<dbReference type="RefSeq" id="WP_018008615.1">
    <property type="nucleotide sequence ID" value="NZ_AQUR01000106.1"/>
</dbReference>
<name>A0A375HQH2_9BURK</name>
<feature type="domain" description="AMP-dependent synthetase/ligase" evidence="2">
    <location>
        <begin position="8"/>
        <end position="304"/>
    </location>
</feature>
<dbReference type="Gene3D" id="3.10.129.10">
    <property type="entry name" value="Hotdog Thioesterase"/>
    <property type="match status" value="1"/>
</dbReference>
<evidence type="ECO:0000313" key="5">
    <source>
        <dbReference type="EMBL" id="SPD59633.1"/>
    </source>
</evidence>
<evidence type="ECO:0000259" key="2">
    <source>
        <dbReference type="Pfam" id="PF00501"/>
    </source>
</evidence>
<dbReference type="InterPro" id="IPR042099">
    <property type="entry name" value="ANL_N_sf"/>
</dbReference>
<dbReference type="PANTHER" id="PTHR43767:SF8">
    <property type="entry name" value="LONG-CHAIN-FATTY-ACID--COA LIGASE"/>
    <property type="match status" value="1"/>
</dbReference>
<dbReference type="EMBL" id="LT984807">
    <property type="protein sequence ID" value="SPD59633.1"/>
    <property type="molecule type" value="Genomic_DNA"/>
</dbReference>
<dbReference type="SUPFAM" id="SSF54637">
    <property type="entry name" value="Thioesterase/thiol ester dehydrase-isomerase"/>
    <property type="match status" value="1"/>
</dbReference>
<dbReference type="Gene3D" id="3.40.50.12780">
    <property type="entry name" value="N-terminal domain of ligase-like"/>
    <property type="match status" value="1"/>
</dbReference>
<sequence>MTTLPIVAHATPDDIIAWAHGRPVTVRQFLADVARLAAALPAGGHVFNACTDRYRFTVGLCAALLAGKPTLLPPSHTPGTVRQLLAFAPDTFCLHDQPDAAFDMPALYYHDGLAATARTANTATDGPVEIPQVPAAQVMAYVFTSGSTGTPVPHRKTWGAMAASARAAAQRLGLLDGRAWTLAGTVPPQHMFGLEATVMLALQGRAALVAAPAFYPADVSAALAAVPAPRALVSSPVHLRTLVQSGLAMPAADLVLCATAPLGRQLAAATEALFAAPLREIYGSTETGQLATRRTAQEDTWTLVPGVRLQARANAAGDDTETWAEGGHIEQPVPLGDAIVPLDAQRFLLHGRKADLLNIAGKRTSLGYLNHQLTAIDGVRDGAFFMPGDAHEGDPHGHVVRLVAVVVAPGVAPARLQQALRERIDPAFMPRPLYFAERLPRNAAGKLPREALAALVATLSGTQDRPAAPPPGFVIDAGHPAMAGHFPGHPIVPGVVLLDHAVLALGTALGRPLAIAQASMLKFLSPVRPGERVEVLHQAEAATGGAETIRFTLRSAGREVASGTLQLRGGAAQAEALPC</sequence>
<geneLocation type="plasmid" evidence="6">
    <name>ii</name>
</geneLocation>
<dbReference type="Pfam" id="PF22818">
    <property type="entry name" value="ApeI-like"/>
    <property type="match status" value="1"/>
</dbReference>
<dbReference type="Proteomes" id="UP000255168">
    <property type="component" value="Plasmid II"/>
</dbReference>
<evidence type="ECO:0000313" key="4">
    <source>
        <dbReference type="EMBL" id="SOZ38723.1"/>
    </source>
</evidence>
<dbReference type="AlphaFoldDB" id="A0A375HQH2"/>
<dbReference type="Pfam" id="PF00501">
    <property type="entry name" value="AMP-binding"/>
    <property type="match status" value="1"/>
</dbReference>
<organism evidence="5 6">
    <name type="scientific">Cupriavidus neocaledonicus</name>
    <dbReference type="NCBI Taxonomy" id="1040979"/>
    <lineage>
        <taxon>Bacteria</taxon>
        <taxon>Pseudomonadati</taxon>
        <taxon>Pseudomonadota</taxon>
        <taxon>Betaproteobacteria</taxon>
        <taxon>Burkholderiales</taxon>
        <taxon>Burkholderiaceae</taxon>
        <taxon>Cupriavidus</taxon>
    </lineage>
</organism>
<proteinExistence type="predicted"/>
<gene>
    <name evidence="4" type="ORF">CBM2605_B130020</name>
    <name evidence="5" type="ORF">CBM2607_MP20285</name>
</gene>
<dbReference type="SUPFAM" id="SSF56801">
    <property type="entry name" value="Acetyl-CoA synthetase-like"/>
    <property type="match status" value="1"/>
</dbReference>
<reference evidence="6 7" key="1">
    <citation type="submission" date="2018-01" db="EMBL/GenBank/DDBJ databases">
        <authorList>
            <person name="Clerissi C."/>
        </authorList>
    </citation>
    <scope>NUCLEOTIDE SEQUENCE [LARGE SCALE GENOMIC DNA]</scope>
    <source>
        <strain evidence="4">Cupriavidus taiwanensis STM 6082</strain>
        <strain evidence="5">Cupriavidus taiwanensis STM 6160</strain>
        <plasmid evidence="5">II</plasmid>
        <plasmid evidence="6">ii</plasmid>
    </source>
</reference>
<dbReference type="InterPro" id="IPR050237">
    <property type="entry name" value="ATP-dep_AMP-bd_enzyme"/>
</dbReference>
<dbReference type="EMBL" id="OFTC01000036">
    <property type="protein sequence ID" value="SOZ38723.1"/>
    <property type="molecule type" value="Genomic_DNA"/>
</dbReference>
<dbReference type="InterPro" id="IPR054545">
    <property type="entry name" value="ApeI-like"/>
</dbReference>
<dbReference type="InterPro" id="IPR000873">
    <property type="entry name" value="AMP-dep_synth/lig_dom"/>
</dbReference>
<dbReference type="InterPro" id="IPR029069">
    <property type="entry name" value="HotDog_dom_sf"/>
</dbReference>
<dbReference type="Gene3D" id="3.30.300.30">
    <property type="match status" value="1"/>
</dbReference>
<evidence type="ECO:0000313" key="7">
    <source>
        <dbReference type="Proteomes" id="UP000256710"/>
    </source>
</evidence>
<keyword evidence="1 4" id="KW-0436">Ligase</keyword>
<dbReference type="PANTHER" id="PTHR43767">
    <property type="entry name" value="LONG-CHAIN-FATTY-ACID--COA LIGASE"/>
    <property type="match status" value="1"/>
</dbReference>
<geneLocation type="plasmid" evidence="5">
    <name>II</name>
</geneLocation>
<accession>A0A375HQH2</accession>